<evidence type="ECO:0000256" key="7">
    <source>
        <dbReference type="ARBA" id="ARBA00022982"/>
    </source>
</evidence>
<dbReference type="EC" id="7.-.-.-" evidence="10"/>
<evidence type="ECO:0000256" key="2">
    <source>
        <dbReference type="ARBA" id="ARBA00022553"/>
    </source>
</evidence>
<feature type="transmembrane region" description="Helical" evidence="10">
    <location>
        <begin position="267"/>
        <end position="284"/>
    </location>
</feature>
<comment type="subunit">
    <text evidence="10">The complex is composed of six subunits: RnfA, RnfB, RnfC, RnfD, RnfE and RnfG.</text>
</comment>
<dbReference type="EMBL" id="QFGA01000001">
    <property type="protein sequence ID" value="TEB08054.1"/>
    <property type="molecule type" value="Genomic_DNA"/>
</dbReference>
<dbReference type="GO" id="GO:0022900">
    <property type="term" value="P:electron transport chain"/>
    <property type="evidence" value="ECO:0007669"/>
    <property type="project" value="UniProtKB-UniRule"/>
</dbReference>
<dbReference type="HAMAP" id="MF_00462">
    <property type="entry name" value="RsxD_RnfD"/>
    <property type="match status" value="1"/>
</dbReference>
<keyword evidence="1 10" id="KW-0813">Transport</keyword>
<feature type="transmembrane region" description="Helical" evidence="10">
    <location>
        <begin position="183"/>
        <end position="209"/>
    </location>
</feature>
<proteinExistence type="inferred from homology"/>
<keyword evidence="9 10" id="KW-0472">Membrane</keyword>
<organism evidence="11 12">
    <name type="scientific">Pelotomaculum schinkii</name>
    <dbReference type="NCBI Taxonomy" id="78350"/>
    <lineage>
        <taxon>Bacteria</taxon>
        <taxon>Bacillati</taxon>
        <taxon>Bacillota</taxon>
        <taxon>Clostridia</taxon>
        <taxon>Eubacteriales</taxon>
        <taxon>Desulfotomaculaceae</taxon>
        <taxon>Pelotomaculum</taxon>
    </lineage>
</organism>
<evidence type="ECO:0000313" key="12">
    <source>
        <dbReference type="Proteomes" id="UP000298324"/>
    </source>
</evidence>
<evidence type="ECO:0000256" key="10">
    <source>
        <dbReference type="HAMAP-Rule" id="MF_00462"/>
    </source>
</evidence>
<dbReference type="PANTHER" id="PTHR30578">
    <property type="entry name" value="ELECTRON TRANSPORT COMPLEX PROTEIN RNFD"/>
    <property type="match status" value="1"/>
</dbReference>
<comment type="subcellular location">
    <subcellularLocation>
        <location evidence="10">Cell membrane</location>
        <topology evidence="10">Multi-pass membrane protein</topology>
    </subcellularLocation>
</comment>
<accession>A0A4Y7RGC6</accession>
<keyword evidence="2 10" id="KW-0597">Phosphoprotein</keyword>
<dbReference type="Proteomes" id="UP000298324">
    <property type="component" value="Unassembled WGS sequence"/>
</dbReference>
<dbReference type="InterPro" id="IPR011303">
    <property type="entry name" value="RnfD_bac"/>
</dbReference>
<keyword evidence="12" id="KW-1185">Reference proteome</keyword>
<keyword evidence="5 10" id="KW-0812">Transmembrane</keyword>
<reference evidence="11 12" key="1">
    <citation type="journal article" date="2018" name="Environ. Microbiol.">
        <title>Novel energy conservation strategies and behaviour of Pelotomaculum schinkii driving syntrophic propionate catabolism.</title>
        <authorList>
            <person name="Hidalgo-Ahumada C.A.P."/>
            <person name="Nobu M.K."/>
            <person name="Narihiro T."/>
            <person name="Tamaki H."/>
            <person name="Liu W.T."/>
            <person name="Kamagata Y."/>
            <person name="Stams A.J.M."/>
            <person name="Imachi H."/>
            <person name="Sousa D.Z."/>
        </authorList>
    </citation>
    <scope>NUCLEOTIDE SEQUENCE [LARGE SCALE GENOMIC DNA]</scope>
    <source>
        <strain evidence="11 12">HH</strain>
    </source>
</reference>
<name>A0A4Y7RGC6_9FIRM</name>
<evidence type="ECO:0000256" key="1">
    <source>
        <dbReference type="ARBA" id="ARBA00022448"/>
    </source>
</evidence>
<dbReference type="GO" id="GO:0055085">
    <property type="term" value="P:transmembrane transport"/>
    <property type="evidence" value="ECO:0007669"/>
    <property type="project" value="InterPro"/>
</dbReference>
<comment type="cofactor">
    <cofactor evidence="10">
        <name>FMN</name>
        <dbReference type="ChEBI" id="CHEBI:58210"/>
    </cofactor>
</comment>
<dbReference type="InterPro" id="IPR004338">
    <property type="entry name" value="NqrB/RnfD"/>
</dbReference>
<keyword evidence="7 10" id="KW-0249">Electron transport</keyword>
<gene>
    <name evidence="10 11" type="primary">rnfD</name>
    <name evidence="11" type="ORF">Psch_01609</name>
</gene>
<evidence type="ECO:0000256" key="3">
    <source>
        <dbReference type="ARBA" id="ARBA00022630"/>
    </source>
</evidence>
<evidence type="ECO:0000256" key="5">
    <source>
        <dbReference type="ARBA" id="ARBA00022692"/>
    </source>
</evidence>
<evidence type="ECO:0000256" key="8">
    <source>
        <dbReference type="ARBA" id="ARBA00022989"/>
    </source>
</evidence>
<dbReference type="Pfam" id="PF03116">
    <property type="entry name" value="NQR2_RnfD_RnfE"/>
    <property type="match status" value="1"/>
</dbReference>
<feature type="transmembrane region" description="Helical" evidence="10">
    <location>
        <begin position="290"/>
        <end position="308"/>
    </location>
</feature>
<feature type="transmembrane region" description="Helical" evidence="10">
    <location>
        <begin position="26"/>
        <end position="44"/>
    </location>
</feature>
<keyword evidence="3 10" id="KW-0285">Flavoprotein</keyword>
<dbReference type="NCBIfam" id="TIGR01946">
    <property type="entry name" value="rnfD"/>
    <property type="match status" value="1"/>
</dbReference>
<evidence type="ECO:0000256" key="6">
    <source>
        <dbReference type="ARBA" id="ARBA00022967"/>
    </source>
</evidence>
<sequence length="318" mass="33818">MGRYNQGTLIVSSSPHIVDNVTTTRIMLDVLIALIPAFIMSGVIFGSRAILLTVTCVAACVLFEAGFQYITKKDSTITDLSAVVTGVLLGFNLPSSLPFWMAVVGSFVAIVVVKQIFGGIGQNFANPAITARVVLLVSFATPMTTWPLPSNLLGTTDAVTGATPLGILNMGTDLSSLPSNMDLFLGFVGGSLGETSAIALLIGGIYLLWRKVIEPWIPLAFIGTVFIFALLAGQDPIFHICAGGVMLGAFFMATDYTTSPHLTTGKIVFGIGCGLMTMIIRLYGSYPEGVSFAILLMNILTPQIDMLFRRKTYGGVKI</sequence>
<protein>
    <recommendedName>
        <fullName evidence="10">Ion-translocating oxidoreductase complex subunit D</fullName>
        <ecNumber evidence="10">7.-.-.-</ecNumber>
    </recommendedName>
    <alternativeName>
        <fullName evidence="10">Rnf electron transport complex subunit D</fullName>
    </alternativeName>
</protein>
<feature type="transmembrane region" description="Helical" evidence="10">
    <location>
        <begin position="216"/>
        <end position="231"/>
    </location>
</feature>
<evidence type="ECO:0000313" key="11">
    <source>
        <dbReference type="EMBL" id="TEB08054.1"/>
    </source>
</evidence>
<feature type="transmembrane region" description="Helical" evidence="10">
    <location>
        <begin position="99"/>
        <end position="117"/>
    </location>
</feature>
<evidence type="ECO:0000256" key="9">
    <source>
        <dbReference type="ARBA" id="ARBA00023136"/>
    </source>
</evidence>
<feature type="transmembrane region" description="Helical" evidence="10">
    <location>
        <begin position="129"/>
        <end position="148"/>
    </location>
</feature>
<feature type="modified residue" description="FMN phosphoryl threonine" evidence="10">
    <location>
        <position position="163"/>
    </location>
</feature>
<evidence type="ECO:0000256" key="4">
    <source>
        <dbReference type="ARBA" id="ARBA00022643"/>
    </source>
</evidence>
<dbReference type="PANTHER" id="PTHR30578:SF0">
    <property type="entry name" value="ION-TRANSLOCATING OXIDOREDUCTASE COMPLEX SUBUNIT D"/>
    <property type="match status" value="1"/>
</dbReference>
<dbReference type="RefSeq" id="WP_190239803.1">
    <property type="nucleotide sequence ID" value="NZ_QFGA01000001.1"/>
</dbReference>
<comment type="function">
    <text evidence="10">Part of a membrane-bound complex that couples electron transfer with translocation of ions across the membrane.</text>
</comment>
<feature type="transmembrane region" description="Helical" evidence="10">
    <location>
        <begin position="237"/>
        <end position="255"/>
    </location>
</feature>
<keyword evidence="4 10" id="KW-0288">FMN</keyword>
<keyword evidence="6 10" id="KW-1278">Translocase</keyword>
<dbReference type="AlphaFoldDB" id="A0A4Y7RGC6"/>
<keyword evidence="10" id="KW-1003">Cell membrane</keyword>
<comment type="caution">
    <text evidence="11">The sequence shown here is derived from an EMBL/GenBank/DDBJ whole genome shotgun (WGS) entry which is preliminary data.</text>
</comment>
<dbReference type="GO" id="GO:0005886">
    <property type="term" value="C:plasma membrane"/>
    <property type="evidence" value="ECO:0007669"/>
    <property type="project" value="UniProtKB-SubCell"/>
</dbReference>
<keyword evidence="8 10" id="KW-1133">Transmembrane helix</keyword>
<comment type="similarity">
    <text evidence="10">Belongs to the NqrB/RnfD family.</text>
</comment>